<dbReference type="InterPro" id="IPR002838">
    <property type="entry name" value="AIM24"/>
</dbReference>
<dbReference type="Pfam" id="PF01987">
    <property type="entry name" value="AIM24"/>
    <property type="match status" value="1"/>
</dbReference>
<dbReference type="RefSeq" id="WP_139665857.1">
    <property type="nucleotide sequence ID" value="NZ_VDLY02000001.1"/>
</dbReference>
<gene>
    <name evidence="3" type="ORF">FH607_002370</name>
</gene>
<organism evidence="3 4">
    <name type="scientific">Streptomyces mimosae</name>
    <dbReference type="NCBI Taxonomy" id="2586635"/>
    <lineage>
        <taxon>Bacteria</taxon>
        <taxon>Bacillati</taxon>
        <taxon>Actinomycetota</taxon>
        <taxon>Actinomycetes</taxon>
        <taxon>Kitasatosporales</taxon>
        <taxon>Streptomycetaceae</taxon>
        <taxon>Streptomyces</taxon>
    </lineage>
</organism>
<evidence type="ECO:0000313" key="4">
    <source>
        <dbReference type="Proteomes" id="UP000314251"/>
    </source>
</evidence>
<reference evidence="3" key="1">
    <citation type="submission" date="2019-10" db="EMBL/GenBank/DDBJ databases">
        <title>Nonomuraea sp. nov., isolated from Phyllanthus amarus.</title>
        <authorList>
            <person name="Klykleung N."/>
            <person name="Tanasupawat S."/>
        </authorList>
    </citation>
    <scope>NUCLEOTIDE SEQUENCE [LARGE SCALE GENOMIC DNA]</scope>
    <source>
        <strain evidence="3">3MP-10</strain>
    </source>
</reference>
<evidence type="ECO:0000256" key="1">
    <source>
        <dbReference type="SAM" id="MobiDB-lite"/>
    </source>
</evidence>
<feature type="region of interest" description="Disordered" evidence="1">
    <location>
        <begin position="175"/>
        <end position="324"/>
    </location>
</feature>
<dbReference type="OrthoDB" id="8707822at2"/>
<feature type="compositionally biased region" description="Low complexity" evidence="1">
    <location>
        <begin position="187"/>
        <end position="205"/>
    </location>
</feature>
<accession>A0A5N6ASU7</accession>
<dbReference type="Proteomes" id="UP000314251">
    <property type="component" value="Unassembled WGS sequence"/>
</dbReference>
<feature type="compositionally biased region" description="Pro residues" evidence="1">
    <location>
        <begin position="277"/>
        <end position="312"/>
    </location>
</feature>
<feature type="compositionally biased region" description="Pro residues" evidence="1">
    <location>
        <begin position="227"/>
        <end position="256"/>
    </location>
</feature>
<dbReference type="AlphaFoldDB" id="A0A5N6ASU7"/>
<evidence type="ECO:0000259" key="2">
    <source>
        <dbReference type="Pfam" id="PF02342"/>
    </source>
</evidence>
<sequence length="544" mass="56256">MVTQFKRGQKARLTDLTLGTDLYVGVQVSGPGMVFDISCFGLDAAEQLSDDRYFVFYNQPASPEGSLQLLGAQAGDTESFRITLDKVPPSIDRLAFTATIDGEGTMSQAAPGYLRIVAGGEEVARYSFDGSAFTTERALMIGDFYRKDGWRFAAVGQGFDGGLAALLRHFGGEVEEDAEDAAPEPEPQGAAPGFAPPGGAAAAPPAFAPPPGGGAPPAPAPAAQQPAPAPAAAAPPAPAPSPASPPAPAQPAPPAPQFGQPPGQPPQPAAPFGQPAAAPPQAPSPPPFGQQPAAPPQAPPQPQFGQVPPQPGPSATQPIPQGTGSLASVLDKYQAAAAGGQRWSLQNPQLVRADLGLDGQPVMARQGAMVLYEGEVEFGFKGGGFKRRMVANATGEGFPSLMRCTGSGRVYLAEDATRLFPVELQGDAICVSSQRVLAFDESLDYDVRRIDGHGLPGGSLFALQFSGHGTLVLTTHGEPLVMPVTAMTFADANALVAWSAGAQVLVANQVRLRRQAFPGDTGESTQLQFRGAPGNFVIVQPYEI</sequence>
<dbReference type="CDD" id="cd06974">
    <property type="entry name" value="TerD_like"/>
    <property type="match status" value="1"/>
</dbReference>
<dbReference type="PANTHER" id="PTHR32097">
    <property type="entry name" value="CAMP-BINDING PROTEIN 1-RELATED"/>
    <property type="match status" value="1"/>
</dbReference>
<evidence type="ECO:0000313" key="3">
    <source>
        <dbReference type="EMBL" id="KAB8171176.1"/>
    </source>
</evidence>
<dbReference type="InterPro" id="IPR016031">
    <property type="entry name" value="Trp_RNA-bd_attenuator-like_dom"/>
</dbReference>
<feature type="domain" description="TerD" evidence="2">
    <location>
        <begin position="1"/>
        <end position="170"/>
    </location>
</feature>
<name>A0A5N6ASU7_9ACTN</name>
<protein>
    <submittedName>
        <fullName evidence="3">Stress protein</fullName>
    </submittedName>
</protein>
<dbReference type="SUPFAM" id="SSF51219">
    <property type="entry name" value="TRAP-like"/>
    <property type="match status" value="1"/>
</dbReference>
<proteinExistence type="predicted"/>
<dbReference type="Gene3D" id="3.60.160.10">
    <property type="entry name" value="Mitochondrial biogenesis AIM24"/>
    <property type="match status" value="1"/>
</dbReference>
<feature type="compositionally biased region" description="Pro residues" evidence="1">
    <location>
        <begin position="206"/>
        <end position="220"/>
    </location>
</feature>
<dbReference type="PANTHER" id="PTHR32097:SF3">
    <property type="entry name" value="TELLURITE RESISTANCE PROTEIN"/>
    <property type="match status" value="1"/>
</dbReference>
<dbReference type="EMBL" id="VDLY02000001">
    <property type="protein sequence ID" value="KAB8171176.1"/>
    <property type="molecule type" value="Genomic_DNA"/>
</dbReference>
<dbReference type="InterPro" id="IPR036983">
    <property type="entry name" value="AIM24_sf"/>
</dbReference>
<dbReference type="InterPro" id="IPR051324">
    <property type="entry name" value="Stress/Tellurium_Resist"/>
</dbReference>
<dbReference type="Gene3D" id="2.60.60.30">
    <property type="entry name" value="sav2460 like domains"/>
    <property type="match status" value="1"/>
</dbReference>
<comment type="caution">
    <text evidence="3">The sequence shown here is derived from an EMBL/GenBank/DDBJ whole genome shotgun (WGS) entry which is preliminary data.</text>
</comment>
<keyword evidence="4" id="KW-1185">Reference proteome</keyword>
<dbReference type="InterPro" id="IPR003325">
    <property type="entry name" value="TerD"/>
</dbReference>
<dbReference type="Pfam" id="PF02342">
    <property type="entry name" value="TerD"/>
    <property type="match status" value="1"/>
</dbReference>
<feature type="compositionally biased region" description="Polar residues" evidence="1">
    <location>
        <begin position="314"/>
        <end position="324"/>
    </location>
</feature>